<name>A0A167VCP4_9EURO</name>
<evidence type="ECO:0000313" key="2">
    <source>
        <dbReference type="Proteomes" id="UP000242877"/>
    </source>
</evidence>
<evidence type="ECO:0000313" key="1">
    <source>
        <dbReference type="EMBL" id="KZZ87345.1"/>
    </source>
</evidence>
<dbReference type="EMBL" id="AZGZ01000035">
    <property type="protein sequence ID" value="KZZ87345.1"/>
    <property type="molecule type" value="Genomic_DNA"/>
</dbReference>
<comment type="caution">
    <text evidence="1">The sequence shown here is derived from an EMBL/GenBank/DDBJ whole genome shotgun (WGS) entry which is preliminary data.</text>
</comment>
<sequence length="87" mass="9871">MPEDNNYDSQRSWTIESASGTVSGETDIRAGFVVSEEYNRKDAPKGSKLKRLLNKFPCTKKIDLNANPFWKGDKETEFGAKSEPREK</sequence>
<reference evidence="1 2" key="1">
    <citation type="journal article" date="2016" name="Genome Biol. Evol.">
        <title>Divergent and convergent evolution of fungal pathogenicity.</title>
        <authorList>
            <person name="Shang Y."/>
            <person name="Xiao G."/>
            <person name="Zheng P."/>
            <person name="Cen K."/>
            <person name="Zhan S."/>
            <person name="Wang C."/>
        </authorList>
    </citation>
    <scope>NUCLEOTIDE SEQUENCE [LARGE SCALE GENOMIC DNA]</scope>
    <source>
        <strain evidence="1 2">ARSEF 7405</strain>
    </source>
</reference>
<gene>
    <name evidence="1" type="ORF">AAP_05726</name>
</gene>
<dbReference type="VEuPathDB" id="FungiDB:AAP_05726"/>
<accession>A0A167VCP4</accession>
<dbReference type="Proteomes" id="UP000242877">
    <property type="component" value="Unassembled WGS sequence"/>
</dbReference>
<dbReference type="AlphaFoldDB" id="A0A167VCP4"/>
<keyword evidence="2" id="KW-1185">Reference proteome</keyword>
<proteinExistence type="predicted"/>
<organism evidence="1 2">
    <name type="scientific">Ascosphaera apis ARSEF 7405</name>
    <dbReference type="NCBI Taxonomy" id="392613"/>
    <lineage>
        <taxon>Eukaryota</taxon>
        <taxon>Fungi</taxon>
        <taxon>Dikarya</taxon>
        <taxon>Ascomycota</taxon>
        <taxon>Pezizomycotina</taxon>
        <taxon>Eurotiomycetes</taxon>
        <taxon>Eurotiomycetidae</taxon>
        <taxon>Onygenales</taxon>
        <taxon>Ascosphaeraceae</taxon>
        <taxon>Ascosphaera</taxon>
    </lineage>
</organism>
<protein>
    <submittedName>
        <fullName evidence="1">Uncharacterized protein</fullName>
    </submittedName>
</protein>